<sequence length="260" mass="28121">MNSEEAVLAAFDQQMRQGARVDGPGARVERVGDVVRQVGTDQDWNGVLWSALTEDTADAAIAAQVGHFTSLGLRELEWKLYSHDRPADLPGRLRAAGFTPGPEETLMVAEVSDLPTEVALPEGIHLRPVTDPSGVDLVVDVHERVFGTDGSRLRHRLLAQLAEDSDTVTATVAMSGDQPVCAARMELHPGTDFASLWGGGTLVPWRGKGIYRALIAHRAALAAERGYRYLQVDASDQSQPILGRLGFVGLSTTTPCVYRR</sequence>
<gene>
    <name evidence="2" type="ORF">P2L57_12890</name>
</gene>
<proteinExistence type="predicted"/>
<organism evidence="2 3">
    <name type="scientific">Streptantibioticus ferralitis</name>
    <dbReference type="NCBI Taxonomy" id="236510"/>
    <lineage>
        <taxon>Bacteria</taxon>
        <taxon>Bacillati</taxon>
        <taxon>Actinomycetota</taxon>
        <taxon>Actinomycetes</taxon>
        <taxon>Kitasatosporales</taxon>
        <taxon>Streptomycetaceae</taxon>
        <taxon>Streptantibioticus</taxon>
    </lineage>
</organism>
<accession>A0ABT5YYC4</accession>
<dbReference type="InterPro" id="IPR000182">
    <property type="entry name" value="GNAT_dom"/>
</dbReference>
<keyword evidence="3" id="KW-1185">Reference proteome</keyword>
<name>A0ABT5YYC4_9ACTN</name>
<dbReference type="Proteomes" id="UP001220022">
    <property type="component" value="Unassembled WGS sequence"/>
</dbReference>
<dbReference type="EMBL" id="JARHTQ010000007">
    <property type="protein sequence ID" value="MDF2256596.1"/>
    <property type="molecule type" value="Genomic_DNA"/>
</dbReference>
<comment type="caution">
    <text evidence="2">The sequence shown here is derived from an EMBL/GenBank/DDBJ whole genome shotgun (WGS) entry which is preliminary data.</text>
</comment>
<evidence type="ECO:0000313" key="2">
    <source>
        <dbReference type="EMBL" id="MDF2256596.1"/>
    </source>
</evidence>
<dbReference type="Gene3D" id="3.40.630.30">
    <property type="match status" value="1"/>
</dbReference>
<reference evidence="2 3" key="1">
    <citation type="submission" date="2023-03" db="EMBL/GenBank/DDBJ databases">
        <title>Draft genome sequence of type strain Streptomyces ferralitis JCM 14344.</title>
        <authorList>
            <person name="Klaysubun C."/>
            <person name="Duangmal K."/>
        </authorList>
    </citation>
    <scope>NUCLEOTIDE SEQUENCE [LARGE SCALE GENOMIC DNA]</scope>
    <source>
        <strain evidence="2 3">JCM 14344</strain>
    </source>
</reference>
<protein>
    <submittedName>
        <fullName evidence="2">GNAT family N-acetyltransferase</fullName>
    </submittedName>
</protein>
<evidence type="ECO:0000259" key="1">
    <source>
        <dbReference type="PROSITE" id="PS51186"/>
    </source>
</evidence>
<dbReference type="RefSeq" id="WP_275813077.1">
    <property type="nucleotide sequence ID" value="NZ_BAAANM010000001.1"/>
</dbReference>
<dbReference type="SUPFAM" id="SSF55729">
    <property type="entry name" value="Acyl-CoA N-acyltransferases (Nat)"/>
    <property type="match status" value="1"/>
</dbReference>
<dbReference type="PROSITE" id="PS51186">
    <property type="entry name" value="GNAT"/>
    <property type="match status" value="1"/>
</dbReference>
<feature type="domain" description="N-acetyltransferase" evidence="1">
    <location>
        <begin position="124"/>
        <end position="260"/>
    </location>
</feature>
<dbReference type="CDD" id="cd04301">
    <property type="entry name" value="NAT_SF"/>
    <property type="match status" value="1"/>
</dbReference>
<evidence type="ECO:0000313" key="3">
    <source>
        <dbReference type="Proteomes" id="UP001220022"/>
    </source>
</evidence>
<dbReference type="InterPro" id="IPR016181">
    <property type="entry name" value="Acyl_CoA_acyltransferase"/>
</dbReference>